<dbReference type="Proteomes" id="UP000518752">
    <property type="component" value="Unassembled WGS sequence"/>
</dbReference>
<protein>
    <submittedName>
        <fullName evidence="3">Uncharacterized protein</fullName>
    </submittedName>
</protein>
<dbReference type="CDD" id="cd11296">
    <property type="entry name" value="O-FucT_like"/>
    <property type="match status" value="1"/>
</dbReference>
<evidence type="ECO:0000256" key="1">
    <source>
        <dbReference type="SAM" id="MobiDB-lite"/>
    </source>
</evidence>
<dbReference type="OrthoDB" id="2559662at2759"/>
<accession>A0A8H5HZ63</accession>
<gene>
    <name evidence="3" type="ORF">D9757_001359</name>
</gene>
<evidence type="ECO:0000256" key="2">
    <source>
        <dbReference type="SAM" id="SignalP"/>
    </source>
</evidence>
<dbReference type="AlphaFoldDB" id="A0A8H5HZ63"/>
<evidence type="ECO:0000313" key="4">
    <source>
        <dbReference type="Proteomes" id="UP000518752"/>
    </source>
</evidence>
<feature type="signal peptide" evidence="2">
    <location>
        <begin position="1"/>
        <end position="33"/>
    </location>
</feature>
<dbReference type="EMBL" id="JAACJN010000006">
    <property type="protein sequence ID" value="KAF5392178.1"/>
    <property type="molecule type" value="Genomic_DNA"/>
</dbReference>
<reference evidence="3 4" key="1">
    <citation type="journal article" date="2020" name="ISME J.">
        <title>Uncovering the hidden diversity of litter-decomposition mechanisms in mushroom-forming fungi.</title>
        <authorList>
            <person name="Floudas D."/>
            <person name="Bentzer J."/>
            <person name="Ahren D."/>
            <person name="Johansson T."/>
            <person name="Persson P."/>
            <person name="Tunlid A."/>
        </authorList>
    </citation>
    <scope>NUCLEOTIDE SEQUENCE [LARGE SCALE GENOMIC DNA]</scope>
    <source>
        <strain evidence="3 4">CBS 406.79</strain>
    </source>
</reference>
<proteinExistence type="predicted"/>
<organism evidence="3 4">
    <name type="scientific">Collybiopsis confluens</name>
    <dbReference type="NCBI Taxonomy" id="2823264"/>
    <lineage>
        <taxon>Eukaryota</taxon>
        <taxon>Fungi</taxon>
        <taxon>Dikarya</taxon>
        <taxon>Basidiomycota</taxon>
        <taxon>Agaricomycotina</taxon>
        <taxon>Agaricomycetes</taxon>
        <taxon>Agaricomycetidae</taxon>
        <taxon>Agaricales</taxon>
        <taxon>Marasmiineae</taxon>
        <taxon>Omphalotaceae</taxon>
        <taxon>Collybiopsis</taxon>
    </lineage>
</organism>
<feature type="region of interest" description="Disordered" evidence="1">
    <location>
        <begin position="377"/>
        <end position="397"/>
    </location>
</feature>
<sequence length="552" mass="62733">MLKPSPAMSLTRRYARLLFLACLLTAFLFFSHHSSPPALNDVDLVLLPPSYQQPPPRNHPPPLFEPWKEYERYLSQNTQVDDSTKFLYMKNHVFASGWGNVLQEMFLNTHLAYLSGRSFVFDNYTWDRSESEYSSFNGKTIPSRVPVSTMLSGPLIGGSFDPMYFNDPLFDVSGSHPRAVHSEYYERVCAGQNKVINTETIRDAVDSWDGLANLRAWCRTYIQYLDVRLEGDSHSLAIPLSFSHPQAILSFSVNPRAFERNRRLFGFADVHVNEEKQGFFHLLKSFFFSNLPLTEEQPPTTSVNTTSLIPLYQLPTVYPHAPANPSRNDTIPGLLVLHIRRGDFEEHCHNLAEWGSRFNGFNSFDDLREQDGFDFTKAEHPGDPPPEPVEGMPEEEGKASFEAYAAAQKDYEHRRAKYENAKAAYLLHCYPDIDQIARRVRQVREEAARSGSARLNHIYIMTNGKPPFLAQLRAALEADALNNLSDLSPWESIYTSRDLEMGWEEGYVAQALDMYVAQRAHVFIGNGFSSLTSNIVVLRKASGVEGVGTRLW</sequence>
<evidence type="ECO:0000313" key="3">
    <source>
        <dbReference type="EMBL" id="KAF5392178.1"/>
    </source>
</evidence>
<comment type="caution">
    <text evidence="3">The sequence shown here is derived from an EMBL/GenBank/DDBJ whole genome shotgun (WGS) entry which is preliminary data.</text>
</comment>
<keyword evidence="2" id="KW-0732">Signal</keyword>
<name>A0A8H5HZ63_9AGAR</name>
<keyword evidence="4" id="KW-1185">Reference proteome</keyword>
<dbReference type="Gene3D" id="3.40.50.11350">
    <property type="match status" value="1"/>
</dbReference>
<feature type="chain" id="PRO_5034272752" evidence="2">
    <location>
        <begin position="34"/>
        <end position="552"/>
    </location>
</feature>